<protein>
    <recommendedName>
        <fullName evidence="2">PiggyBac transposable element-derived protein domain-containing protein</fullName>
    </recommendedName>
</protein>
<dbReference type="Proteomes" id="UP000018958">
    <property type="component" value="Unassembled WGS sequence"/>
</dbReference>
<dbReference type="EMBL" id="ANIX01002604">
    <property type="protein sequence ID" value="ETP11288.1"/>
    <property type="molecule type" value="Genomic_DNA"/>
</dbReference>
<organism evidence="3 4">
    <name type="scientific">Phytophthora nicotianae CJ01A1</name>
    <dbReference type="NCBI Taxonomy" id="1317063"/>
    <lineage>
        <taxon>Eukaryota</taxon>
        <taxon>Sar</taxon>
        <taxon>Stramenopiles</taxon>
        <taxon>Oomycota</taxon>
        <taxon>Peronosporomycetes</taxon>
        <taxon>Peronosporales</taxon>
        <taxon>Peronosporaceae</taxon>
        <taxon>Phytophthora</taxon>
    </lineage>
</organism>
<feature type="domain" description="PiggyBac transposable element-derived protein" evidence="2">
    <location>
        <begin position="264"/>
        <end position="662"/>
    </location>
</feature>
<sequence length="851" mass="95762">MARIRRSRREKPAVPAAAAHDIDFGHLWRQLRAAGWKSKRSRGLQTEWSYSSPNNAHVLMGEKSVVEYAFKTGLLEEADTDTQVREEGGGELDQARVANSDEEQQHEGEDIVRPSQIDTSVHLSQNTIDHMFGPPSDDDIELSQTAASGLESEGDMVLDEAAVSEPRRRTRTPFPSKDDVNVLLDGEKPSDYENYSSGDSGDDGMSDGAAIPEPSDAVEMDQAFIASLQWTPVSSEYEVGASAYPGLGTEEARPVVDLLNVWRSPILIFFYLMPKSMWVSIAAETNRYGLLQVGKRASKIQERQSDRRRETVIQITRRLKAKSAYATHEILHVVGLLVARMLCPQKRRFGAHWSMVEDGAVTAGLFGRFMRLDRCHDIMRDLHFVDNTIDHGNDKLWKLRPVVDKIQERFLMGWSLPAIFSFDEDVLPATSKRNTTRMFMADKPHRYGPNSLWSVTQRRHTATVYVGKRASAGGPDTSVDYKTGAAAVVRNLKVVLAQARHMWHTVVIDRYYSSVPLAIELLSLKVYVIGTIMTNRLGFNKDIRATSNIRPASIPRGTFSFSRSVAIPTMISCVWWDRKPVHYLCTGSVMAASSVDRKIKRIGAVRVQCPSAVNDYQNWMSGVDVHDQLRLQSYSVQMSTRFTKYYKSLFLGLMDMVMVNAYLTHKEGAKIKGAVAMKRSEWFCVLQNQLLQLKAEDFAGVEATPPPANQKRRRTPVRLTHTLQQSEDWVTDTGVQKRRQRSCKVCALLRTEKKKSFATTFFCERCSTCFDIWHDDFDAGQAIPSNLGKRMVLRRPGQKAGQRKKTRRELRLVRDGGSDDGNGGDNENGSDEESSWSACQLISDLLNYAVS</sequence>
<evidence type="ECO:0000259" key="2">
    <source>
        <dbReference type="Pfam" id="PF13843"/>
    </source>
</evidence>
<accession>W2WMC3</accession>
<comment type="caution">
    <text evidence="3">The sequence shown here is derived from an EMBL/GenBank/DDBJ whole genome shotgun (WGS) entry which is preliminary data.</text>
</comment>
<feature type="compositionally biased region" description="Basic and acidic residues" evidence="1">
    <location>
        <begin position="103"/>
        <end position="112"/>
    </location>
</feature>
<evidence type="ECO:0000313" key="3">
    <source>
        <dbReference type="EMBL" id="ETP11288.1"/>
    </source>
</evidence>
<dbReference type="InterPro" id="IPR029526">
    <property type="entry name" value="PGBD"/>
</dbReference>
<reference evidence="3 4" key="1">
    <citation type="submission" date="2013-11" db="EMBL/GenBank/DDBJ databases">
        <title>The Genome Sequence of Phytophthora parasitica CJ01A1.</title>
        <authorList>
            <consortium name="The Broad Institute Genomics Platform"/>
            <person name="Russ C."/>
            <person name="Tyler B."/>
            <person name="Panabieres F."/>
            <person name="Shan W."/>
            <person name="Tripathy S."/>
            <person name="Grunwald N."/>
            <person name="Machado M."/>
            <person name="Johnson C.S."/>
            <person name="Walker B."/>
            <person name="Young S.K."/>
            <person name="Zeng Q."/>
            <person name="Gargeya S."/>
            <person name="Fitzgerald M."/>
            <person name="Haas B."/>
            <person name="Abouelleil A."/>
            <person name="Allen A.W."/>
            <person name="Alvarado L."/>
            <person name="Arachchi H.M."/>
            <person name="Berlin A.M."/>
            <person name="Chapman S.B."/>
            <person name="Gainer-Dewar J."/>
            <person name="Goldberg J."/>
            <person name="Griggs A."/>
            <person name="Gujja S."/>
            <person name="Hansen M."/>
            <person name="Howarth C."/>
            <person name="Imamovic A."/>
            <person name="Ireland A."/>
            <person name="Larimer J."/>
            <person name="McCowan C."/>
            <person name="Murphy C."/>
            <person name="Pearson M."/>
            <person name="Poon T.W."/>
            <person name="Priest M."/>
            <person name="Roberts A."/>
            <person name="Saif S."/>
            <person name="Shea T."/>
            <person name="Sisk P."/>
            <person name="Sykes S."/>
            <person name="Wortman J."/>
            <person name="Nusbaum C."/>
            <person name="Birren B."/>
        </authorList>
    </citation>
    <scope>NUCLEOTIDE SEQUENCE [LARGE SCALE GENOMIC DNA]</scope>
    <source>
        <strain evidence="3 4">CJ01A1</strain>
    </source>
</reference>
<dbReference type="AlphaFoldDB" id="W2WMC3"/>
<name>W2WMC3_PHYNI</name>
<feature type="compositionally biased region" description="Basic residues" evidence="1">
    <location>
        <begin position="794"/>
        <end position="808"/>
    </location>
</feature>
<dbReference type="PANTHER" id="PTHR46599">
    <property type="entry name" value="PIGGYBAC TRANSPOSABLE ELEMENT-DERIVED PROTEIN 4"/>
    <property type="match status" value="1"/>
</dbReference>
<gene>
    <name evidence="3" type="ORF">F441_13183</name>
</gene>
<feature type="region of interest" description="Disordered" evidence="1">
    <location>
        <begin position="79"/>
        <end position="115"/>
    </location>
</feature>
<evidence type="ECO:0000313" key="4">
    <source>
        <dbReference type="Proteomes" id="UP000018958"/>
    </source>
</evidence>
<evidence type="ECO:0000256" key="1">
    <source>
        <dbReference type="SAM" id="MobiDB-lite"/>
    </source>
</evidence>
<feature type="region of interest" description="Disordered" evidence="1">
    <location>
        <begin position="163"/>
        <end position="210"/>
    </location>
</feature>
<dbReference type="Pfam" id="PF13843">
    <property type="entry name" value="DDE_Tnp_1_7"/>
    <property type="match status" value="1"/>
</dbReference>
<dbReference type="PANTHER" id="PTHR46599:SF3">
    <property type="entry name" value="PIGGYBAC TRANSPOSABLE ELEMENT-DERIVED PROTEIN 4"/>
    <property type="match status" value="1"/>
</dbReference>
<feature type="region of interest" description="Disordered" evidence="1">
    <location>
        <begin position="794"/>
        <end position="836"/>
    </location>
</feature>
<feature type="compositionally biased region" description="Basic and acidic residues" evidence="1">
    <location>
        <begin position="176"/>
        <end position="191"/>
    </location>
</feature>
<proteinExistence type="predicted"/>
<dbReference type="OrthoDB" id="117873at2759"/>